<organism evidence="3 4">
    <name type="scientific">Marchantia polymorpha subsp. ruderalis</name>
    <dbReference type="NCBI Taxonomy" id="1480154"/>
    <lineage>
        <taxon>Eukaryota</taxon>
        <taxon>Viridiplantae</taxon>
        <taxon>Streptophyta</taxon>
        <taxon>Embryophyta</taxon>
        <taxon>Marchantiophyta</taxon>
        <taxon>Marchantiopsida</taxon>
        <taxon>Marchantiidae</taxon>
        <taxon>Marchantiales</taxon>
        <taxon>Marchantiaceae</taxon>
        <taxon>Marchantia</taxon>
    </lineage>
</organism>
<dbReference type="FunFam" id="3.40.1030.10:FF:000005">
    <property type="entry name" value="Anthranilate phosphoribosyltransferase"/>
    <property type="match status" value="1"/>
</dbReference>
<keyword evidence="1" id="KW-0328">Glycosyltransferase</keyword>
<dbReference type="GO" id="GO:0016757">
    <property type="term" value="F:glycosyltransferase activity"/>
    <property type="evidence" value="ECO:0007669"/>
    <property type="project" value="UniProtKB-KW"/>
</dbReference>
<evidence type="ECO:0000256" key="2">
    <source>
        <dbReference type="ARBA" id="ARBA00022679"/>
    </source>
</evidence>
<dbReference type="PANTHER" id="PTHR11922:SF1">
    <property type="entry name" value="ANTHRANILATE PHOSPHORIBOSYLTRANSFERASE"/>
    <property type="match status" value="1"/>
</dbReference>
<evidence type="ECO:0000256" key="1">
    <source>
        <dbReference type="ARBA" id="ARBA00022676"/>
    </source>
</evidence>
<comment type="caution">
    <text evidence="3">The sequence shown here is derived from an EMBL/GenBank/DDBJ whole genome shotgun (WGS) entry which is preliminary data.</text>
</comment>
<dbReference type="Proteomes" id="UP000077202">
    <property type="component" value="Unassembled WGS sequence"/>
</dbReference>
<dbReference type="GO" id="GO:0003921">
    <property type="term" value="F:GMP synthase activity"/>
    <property type="evidence" value="ECO:0007669"/>
    <property type="project" value="TreeGrafter"/>
</dbReference>
<dbReference type="InterPro" id="IPR035902">
    <property type="entry name" value="Nuc_phospho_transferase"/>
</dbReference>
<protein>
    <recommendedName>
        <fullName evidence="5">Glycosyl transferase family 3 domain-containing protein</fullName>
    </recommendedName>
</protein>
<keyword evidence="2" id="KW-0808">Transferase</keyword>
<dbReference type="PANTHER" id="PTHR11922">
    <property type="entry name" value="GMP SYNTHASE-RELATED"/>
    <property type="match status" value="1"/>
</dbReference>
<name>A0A176WJE7_MARPO</name>
<evidence type="ECO:0008006" key="5">
    <source>
        <dbReference type="Google" id="ProtNLM"/>
    </source>
</evidence>
<dbReference type="Gene3D" id="3.40.1030.10">
    <property type="entry name" value="Nucleoside phosphorylase/phosphoribosyltransferase catalytic domain"/>
    <property type="match status" value="1"/>
</dbReference>
<sequence>MASTRFGLEACFSPLSLSGRKRIGVDRVDCQGKVAIKCSSFRIAKRNSWNLEASKLGSVHSANWLAGKKVSLWSRKDDWSRAAGGASSQVTSVELGESRRSSSGVKKIIPKILPEPNKVVLEALGRVCTGPLQTRPLEEDQAFLTLHTILQSVKGELPEEERPVSAAQMGAFFGAMTLRANSFPAPTQWSEGERKALNELWPSLVQHLPEDVLFLADPEGTIFGEVSSKGPRFQGRGPAETRLVGALREVLMGGHLGFEEVLGLLRDILPLKRYDAGADGVSHALVGAFLIVQRMNKETDRELKAYCMAFDEELGPAPVANVKSLTHYGEPYDGNTRFFRSTLFVAAVRASYGESCLLHGIDYMPPKGGVTEEQMLKHLGGATNLMPKQAAKLIEDQKVGFAYLSQREAQPSLYSLIDLRKHIKKRPTFATTEKVQHYIRATGREAMMAGFYHEGYEDPLLMLIRRRKVDAGLVIKGEEGALSLTTKTRSPDASIKGRPVNYCTGFRPVKGSLIAENDDGLSREPFSTEIQAIDYGFEPTLTPRTDRSVEKNVELGMAALRGETGPAYDRIVLNAAMADHLLGCEGASDPLVAIERAKEAIDSGAALNHLLYYIERSNRLS</sequence>
<evidence type="ECO:0000313" key="3">
    <source>
        <dbReference type="EMBL" id="OAE33159.1"/>
    </source>
</evidence>
<dbReference type="GO" id="GO:0005829">
    <property type="term" value="C:cytosol"/>
    <property type="evidence" value="ECO:0007669"/>
    <property type="project" value="TreeGrafter"/>
</dbReference>
<dbReference type="AlphaFoldDB" id="A0A176WJE7"/>
<reference evidence="3" key="1">
    <citation type="submission" date="2016-03" db="EMBL/GenBank/DDBJ databases">
        <title>Mechanisms controlling the formation of the plant cell surface in tip-growing cells are functionally conserved among land plants.</title>
        <authorList>
            <person name="Honkanen S."/>
            <person name="Jones V.A."/>
            <person name="Morieri G."/>
            <person name="Champion C."/>
            <person name="Hetherington A.J."/>
            <person name="Kelly S."/>
            <person name="Saint-Marcoux D."/>
            <person name="Proust H."/>
            <person name="Prescott H."/>
            <person name="Dolan L."/>
        </authorList>
    </citation>
    <scope>NUCLEOTIDE SEQUENCE [LARGE SCALE GENOMIC DNA]</scope>
    <source>
        <tissue evidence="3">Whole gametophyte</tissue>
    </source>
</reference>
<keyword evidence="4" id="KW-1185">Reference proteome</keyword>
<evidence type="ECO:0000313" key="4">
    <source>
        <dbReference type="Proteomes" id="UP000077202"/>
    </source>
</evidence>
<dbReference type="SUPFAM" id="SSF52418">
    <property type="entry name" value="Nucleoside phosphorylase/phosphoribosyltransferase catalytic domain"/>
    <property type="match status" value="1"/>
</dbReference>
<gene>
    <name evidence="3" type="ORF">AXG93_4773s1320</name>
</gene>
<dbReference type="EMBL" id="LVLJ01000679">
    <property type="protein sequence ID" value="OAE33159.1"/>
    <property type="molecule type" value="Genomic_DNA"/>
</dbReference>
<proteinExistence type="predicted"/>
<accession>A0A176WJE7</accession>